<dbReference type="AlphaFoldDB" id="A0A0K9P1B6"/>
<evidence type="ECO:0000313" key="3">
    <source>
        <dbReference type="Proteomes" id="UP000036987"/>
    </source>
</evidence>
<keyword evidence="1" id="KW-0472">Membrane</keyword>
<name>A0A0K9P1B6_ZOSMR</name>
<dbReference type="EMBL" id="LFYR01001429">
    <property type="protein sequence ID" value="KMZ62000.1"/>
    <property type="molecule type" value="Genomic_DNA"/>
</dbReference>
<keyword evidence="1" id="KW-1133">Transmembrane helix</keyword>
<dbReference type="PANTHER" id="PTHR36000:SF2">
    <property type="entry name" value="DEFECTIVE 1273 PROTEIN, PUTATIVE-RELATED"/>
    <property type="match status" value="1"/>
</dbReference>
<protein>
    <submittedName>
        <fullName evidence="2">Uncharacterized protein</fullName>
    </submittedName>
</protein>
<reference evidence="3" key="1">
    <citation type="journal article" date="2016" name="Nature">
        <title>The genome of the seagrass Zostera marina reveals angiosperm adaptation to the sea.</title>
        <authorList>
            <person name="Olsen J.L."/>
            <person name="Rouze P."/>
            <person name="Verhelst B."/>
            <person name="Lin Y.-C."/>
            <person name="Bayer T."/>
            <person name="Collen J."/>
            <person name="Dattolo E."/>
            <person name="De Paoli E."/>
            <person name="Dittami S."/>
            <person name="Maumus F."/>
            <person name="Michel G."/>
            <person name="Kersting A."/>
            <person name="Lauritano C."/>
            <person name="Lohaus R."/>
            <person name="Toepel M."/>
            <person name="Tonon T."/>
            <person name="Vanneste K."/>
            <person name="Amirebrahimi M."/>
            <person name="Brakel J."/>
            <person name="Bostroem C."/>
            <person name="Chovatia M."/>
            <person name="Grimwood J."/>
            <person name="Jenkins J.W."/>
            <person name="Jueterbock A."/>
            <person name="Mraz A."/>
            <person name="Stam W.T."/>
            <person name="Tice H."/>
            <person name="Bornberg-Bauer E."/>
            <person name="Green P.J."/>
            <person name="Pearson G.A."/>
            <person name="Procaccini G."/>
            <person name="Duarte C.M."/>
            <person name="Schmutz J."/>
            <person name="Reusch T.B.H."/>
            <person name="Van de Peer Y."/>
        </authorList>
    </citation>
    <scope>NUCLEOTIDE SEQUENCE [LARGE SCALE GENOMIC DNA]</scope>
    <source>
        <strain evidence="3">cv. Finnish</strain>
    </source>
</reference>
<feature type="transmembrane region" description="Helical" evidence="1">
    <location>
        <begin position="178"/>
        <end position="195"/>
    </location>
</feature>
<feature type="transmembrane region" description="Helical" evidence="1">
    <location>
        <begin position="201"/>
        <end position="223"/>
    </location>
</feature>
<feature type="transmembrane region" description="Helical" evidence="1">
    <location>
        <begin position="150"/>
        <end position="166"/>
    </location>
</feature>
<dbReference type="PANTHER" id="PTHR36000">
    <property type="entry name" value="DEFECTIVE 1273 PROTEIN, PUTATIVE-RELATED"/>
    <property type="match status" value="1"/>
</dbReference>
<organism evidence="2 3">
    <name type="scientific">Zostera marina</name>
    <name type="common">Eelgrass</name>
    <dbReference type="NCBI Taxonomy" id="29655"/>
    <lineage>
        <taxon>Eukaryota</taxon>
        <taxon>Viridiplantae</taxon>
        <taxon>Streptophyta</taxon>
        <taxon>Embryophyta</taxon>
        <taxon>Tracheophyta</taxon>
        <taxon>Spermatophyta</taxon>
        <taxon>Magnoliopsida</taxon>
        <taxon>Liliopsida</taxon>
        <taxon>Zosteraceae</taxon>
        <taxon>Zostera</taxon>
    </lineage>
</organism>
<dbReference type="OMA" id="WERCPEP"/>
<gene>
    <name evidence="2" type="ORF">ZOSMA_49G00680</name>
</gene>
<feature type="transmembrane region" description="Helical" evidence="1">
    <location>
        <begin position="111"/>
        <end position="130"/>
    </location>
</feature>
<keyword evidence="1" id="KW-0812">Transmembrane</keyword>
<evidence type="ECO:0000313" key="2">
    <source>
        <dbReference type="EMBL" id="KMZ62000.1"/>
    </source>
</evidence>
<accession>A0A0K9P1B6</accession>
<proteinExistence type="predicted"/>
<dbReference type="OrthoDB" id="1934999at2759"/>
<keyword evidence="3" id="KW-1185">Reference proteome</keyword>
<dbReference type="Proteomes" id="UP000036987">
    <property type="component" value="Unassembled WGS sequence"/>
</dbReference>
<evidence type="ECO:0000256" key="1">
    <source>
        <dbReference type="SAM" id="Phobius"/>
    </source>
</evidence>
<sequence>MSITYCFGSTTFAFSPSSKLLPSYLFPKRTTSSIHLANYHLPKLLNSKNDGLILSNTNSRFRRLRANDINAPNWGDHGNRWLDSARNLFDKLPEPLKIFPWNSTLVQFFKIQLQLAVSVAKYLFIPFMVLSTRSELIYCFYENKVMETPVPFLAGIAIATAFYRTVMDITSAFKEQAYPWHLLLMLTFFLLLKLPGPHYPYVGRIIVPHFANGGIWTTLWFAFQWYRNSSKTLDVNEKSPSQCKSDE</sequence>
<comment type="caution">
    <text evidence="2">The sequence shown here is derived from an EMBL/GenBank/DDBJ whole genome shotgun (WGS) entry which is preliminary data.</text>
</comment>